<evidence type="ECO:0000256" key="1">
    <source>
        <dbReference type="SAM" id="MobiDB-lite"/>
    </source>
</evidence>
<keyword evidence="3" id="KW-1185">Reference proteome</keyword>
<feature type="compositionally biased region" description="Basic and acidic residues" evidence="1">
    <location>
        <begin position="171"/>
        <end position="180"/>
    </location>
</feature>
<sequence length="198" mass="21857">MVLRLGDPQPTARALNCRLNDENGFVQIDVRPAQPQQLGQPFRSGVKRSVGAAPIVVLDLDEVTFRGSIATATIIEAIRTLMDHQALKLITGQTTAQVVDVMDGSSRRIGQLVSQHGSPWFSPRKWRDSKNKGIFIKAGMVWVTVVVCPISGYLTKSRHLALVETASSPPRRRDAHREPVLHLSRRVPSQRQPVRGCG</sequence>
<evidence type="ECO:0000313" key="3">
    <source>
        <dbReference type="Proteomes" id="UP000820669"/>
    </source>
</evidence>
<proteinExistence type="predicted"/>
<evidence type="ECO:0000313" key="2">
    <source>
        <dbReference type="EMBL" id="NMI00518.1"/>
    </source>
</evidence>
<gene>
    <name evidence="2" type="ORF">HF526_24875</name>
</gene>
<accession>A0ABX1SI49</accession>
<dbReference type="EMBL" id="JAAXLA010000058">
    <property type="protein sequence ID" value="NMI00518.1"/>
    <property type="molecule type" value="Genomic_DNA"/>
</dbReference>
<comment type="caution">
    <text evidence="2">The sequence shown here is derived from an EMBL/GenBank/DDBJ whole genome shotgun (WGS) entry which is preliminary data.</text>
</comment>
<reference evidence="2 3" key="1">
    <citation type="submission" date="2020-04" db="EMBL/GenBank/DDBJ databases">
        <authorList>
            <person name="Klaysubun C."/>
            <person name="Duangmal K."/>
            <person name="Lipun K."/>
        </authorList>
    </citation>
    <scope>NUCLEOTIDE SEQUENCE [LARGE SCALE GENOMIC DNA]</scope>
    <source>
        <strain evidence="2 3">K10HN5</strain>
    </source>
</reference>
<dbReference type="RefSeq" id="WP_169383975.1">
    <property type="nucleotide sequence ID" value="NZ_JAAXLA010000058.1"/>
</dbReference>
<evidence type="ECO:0008006" key="4">
    <source>
        <dbReference type="Google" id="ProtNLM"/>
    </source>
</evidence>
<organism evidence="2 3">
    <name type="scientific">Pseudonocardia acidicola</name>
    <dbReference type="NCBI Taxonomy" id="2724939"/>
    <lineage>
        <taxon>Bacteria</taxon>
        <taxon>Bacillati</taxon>
        <taxon>Actinomycetota</taxon>
        <taxon>Actinomycetes</taxon>
        <taxon>Pseudonocardiales</taxon>
        <taxon>Pseudonocardiaceae</taxon>
        <taxon>Pseudonocardia</taxon>
    </lineage>
</organism>
<name>A0ABX1SI49_9PSEU</name>
<protein>
    <recommendedName>
        <fullName evidence="4">STAS domain-containing protein</fullName>
    </recommendedName>
</protein>
<feature type="region of interest" description="Disordered" evidence="1">
    <location>
        <begin position="165"/>
        <end position="198"/>
    </location>
</feature>
<dbReference type="Proteomes" id="UP000820669">
    <property type="component" value="Unassembled WGS sequence"/>
</dbReference>